<name>A0ABX8PTP2_9PSED</name>
<dbReference type="Pfam" id="PF05930">
    <property type="entry name" value="Phage_AlpA"/>
    <property type="match status" value="1"/>
</dbReference>
<dbReference type="SUPFAM" id="SSF46955">
    <property type="entry name" value="Putative DNA-binding domain"/>
    <property type="match status" value="1"/>
</dbReference>
<gene>
    <name evidence="1" type="ORF">HU718_021465</name>
</gene>
<dbReference type="Gene3D" id="1.10.10.10">
    <property type="entry name" value="Winged helix-like DNA-binding domain superfamily/Winged helix DNA-binding domain"/>
    <property type="match status" value="1"/>
</dbReference>
<organism evidence="1 2">
    <name type="scientific">Pseudomonas tensinigenes</name>
    <dbReference type="NCBI Taxonomy" id="2745511"/>
    <lineage>
        <taxon>Bacteria</taxon>
        <taxon>Pseudomonadati</taxon>
        <taxon>Pseudomonadota</taxon>
        <taxon>Gammaproteobacteria</taxon>
        <taxon>Pseudomonadales</taxon>
        <taxon>Pseudomonadaceae</taxon>
        <taxon>Pseudomonas</taxon>
    </lineage>
</organism>
<reference evidence="1 2" key="2">
    <citation type="journal article" date="2021" name="Microorganisms">
        <title>The Ever-Expanding Pseudomonas Genus: Description of 43 New Species and Partition of the Pseudomonas putida Group.</title>
        <authorList>
            <person name="Girard L."/>
            <person name="Lood C."/>
            <person name="Hofte M."/>
            <person name="Vandamme P."/>
            <person name="Rokni-Zadeh H."/>
            <person name="van Noort V."/>
            <person name="Lavigne R."/>
            <person name="De Mot R."/>
        </authorList>
    </citation>
    <scope>NUCLEOTIDE SEQUENCE [LARGE SCALE GENOMIC DNA]</scope>
    <source>
        <strain evidence="1 2">ZA 5.3</strain>
    </source>
</reference>
<dbReference type="Proteomes" id="UP000646386">
    <property type="component" value="Chromosome"/>
</dbReference>
<keyword evidence="2" id="KW-1185">Reference proteome</keyword>
<dbReference type="EMBL" id="CP077089">
    <property type="protein sequence ID" value="QXI04590.1"/>
    <property type="molecule type" value="Genomic_DNA"/>
</dbReference>
<reference evidence="1 2" key="1">
    <citation type="journal article" date="2020" name="Microorganisms">
        <title>Reliable Identification of Environmental Pseudomonas Isolates Using the rpoD Gene.</title>
        <authorList>
            <consortium name="The Broad Institute Genome Sequencing Platform"/>
            <person name="Girard L."/>
            <person name="Lood C."/>
            <person name="Rokni-Zadeh H."/>
            <person name="van Noort V."/>
            <person name="Lavigne R."/>
            <person name="De Mot R."/>
        </authorList>
    </citation>
    <scope>NUCLEOTIDE SEQUENCE [LARGE SCALE GENOMIC DNA]</scope>
    <source>
        <strain evidence="1 2">ZA 5.3</strain>
    </source>
</reference>
<dbReference type="InterPro" id="IPR010260">
    <property type="entry name" value="AlpA"/>
</dbReference>
<proteinExistence type="predicted"/>
<dbReference type="InterPro" id="IPR036388">
    <property type="entry name" value="WH-like_DNA-bd_sf"/>
</dbReference>
<evidence type="ECO:0000313" key="2">
    <source>
        <dbReference type="Proteomes" id="UP000646386"/>
    </source>
</evidence>
<evidence type="ECO:0000313" key="1">
    <source>
        <dbReference type="EMBL" id="QXI04590.1"/>
    </source>
</evidence>
<accession>A0ABX8PTP2</accession>
<dbReference type="InterPro" id="IPR009061">
    <property type="entry name" value="DNA-bd_dom_put_sf"/>
</dbReference>
<sequence>MSRARAREIAKTVDTFLHPDDLMRAIGVSRNTLDNWVAAGHFPAPVEIGMTRAGGYAGRVAWLKSEVDAWILARAAARPVPNPLAAFDGANQPA</sequence>
<dbReference type="RefSeq" id="WP_186613887.1">
    <property type="nucleotide sequence ID" value="NZ_CP077089.1"/>
</dbReference>
<protein>
    <submittedName>
        <fullName evidence="1">AlpA family phage regulatory protein</fullName>
    </submittedName>
</protein>